<evidence type="ECO:0000313" key="3">
    <source>
        <dbReference type="Proteomes" id="UP000026961"/>
    </source>
</evidence>
<dbReference type="EnsemblPlants" id="OGLUM06G25520.1">
    <property type="protein sequence ID" value="OGLUM06G25520.1"/>
    <property type="gene ID" value="OGLUM06G25520"/>
</dbReference>
<reference evidence="2" key="2">
    <citation type="submission" date="2018-05" db="EMBL/GenBank/DDBJ databases">
        <title>OgluRS3 (Oryza glumaepatula Reference Sequence Version 3).</title>
        <authorList>
            <person name="Zhang J."/>
            <person name="Kudrna D."/>
            <person name="Lee S."/>
            <person name="Talag J."/>
            <person name="Welchert J."/>
            <person name="Wing R.A."/>
        </authorList>
    </citation>
    <scope>NUCLEOTIDE SEQUENCE [LARGE SCALE GENOMIC DNA]</scope>
</reference>
<name>A0A0E0AD22_9ORYZ</name>
<dbReference type="Proteomes" id="UP000026961">
    <property type="component" value="Chromosome 6"/>
</dbReference>
<reference evidence="2" key="1">
    <citation type="submission" date="2015-04" db="UniProtKB">
        <authorList>
            <consortium name="EnsemblPlants"/>
        </authorList>
    </citation>
    <scope>IDENTIFICATION</scope>
</reference>
<organism evidence="2">
    <name type="scientific">Oryza glumipatula</name>
    <dbReference type="NCBI Taxonomy" id="40148"/>
    <lineage>
        <taxon>Eukaryota</taxon>
        <taxon>Viridiplantae</taxon>
        <taxon>Streptophyta</taxon>
        <taxon>Embryophyta</taxon>
        <taxon>Tracheophyta</taxon>
        <taxon>Spermatophyta</taxon>
        <taxon>Magnoliopsida</taxon>
        <taxon>Liliopsida</taxon>
        <taxon>Poales</taxon>
        <taxon>Poaceae</taxon>
        <taxon>BOP clade</taxon>
        <taxon>Oryzoideae</taxon>
        <taxon>Oryzeae</taxon>
        <taxon>Oryzinae</taxon>
        <taxon>Oryza</taxon>
    </lineage>
</organism>
<dbReference type="HOGENOM" id="CLU_197048_0_0_1"/>
<evidence type="ECO:0000256" key="1">
    <source>
        <dbReference type="SAM" id="MobiDB-lite"/>
    </source>
</evidence>
<protein>
    <submittedName>
        <fullName evidence="2">Uncharacterized protein</fullName>
    </submittedName>
</protein>
<dbReference type="Gramene" id="OGLUM06G25520.1">
    <property type="protein sequence ID" value="OGLUM06G25520.1"/>
    <property type="gene ID" value="OGLUM06G25520"/>
</dbReference>
<accession>A0A0E0AD22</accession>
<evidence type="ECO:0000313" key="2">
    <source>
        <dbReference type="EnsemblPlants" id="OGLUM06G25520.1"/>
    </source>
</evidence>
<feature type="region of interest" description="Disordered" evidence="1">
    <location>
        <begin position="44"/>
        <end position="67"/>
    </location>
</feature>
<keyword evidence="3" id="KW-1185">Reference proteome</keyword>
<sequence length="79" mass="7944">MAQSISLVAVTGVEAGGRGGASAVVEVVAGGRGGALAITEEAASAGADKRRRSPRRRCVLRPSGTSSSGRFCRMGLSRI</sequence>
<feature type="compositionally biased region" description="Basic residues" evidence="1">
    <location>
        <begin position="49"/>
        <end position="59"/>
    </location>
</feature>
<dbReference type="AlphaFoldDB" id="A0A0E0AD22"/>
<proteinExistence type="predicted"/>